<proteinExistence type="predicted"/>
<dbReference type="AlphaFoldDB" id="A0A4Q2DEH8"/>
<comment type="caution">
    <text evidence="1">The sequence shown here is derived from an EMBL/GenBank/DDBJ whole genome shotgun (WGS) entry which is preliminary data.</text>
</comment>
<organism evidence="1 2">
    <name type="scientific">Candolleomyces aberdarensis</name>
    <dbReference type="NCBI Taxonomy" id="2316362"/>
    <lineage>
        <taxon>Eukaryota</taxon>
        <taxon>Fungi</taxon>
        <taxon>Dikarya</taxon>
        <taxon>Basidiomycota</taxon>
        <taxon>Agaricomycotina</taxon>
        <taxon>Agaricomycetes</taxon>
        <taxon>Agaricomycetidae</taxon>
        <taxon>Agaricales</taxon>
        <taxon>Agaricineae</taxon>
        <taxon>Psathyrellaceae</taxon>
        <taxon>Candolleomyces</taxon>
    </lineage>
</organism>
<accession>A0A4Q2DEH8</accession>
<sequence>MIIKIITLTLCGVGDRTQYHLSGLQTSTELYDTSSNYYAIDARLKFSQGTSNTYPSSEK</sequence>
<name>A0A4Q2DEH8_9AGAR</name>
<keyword evidence="2" id="KW-1185">Reference proteome</keyword>
<dbReference type="EMBL" id="SDEE01000375">
    <property type="protein sequence ID" value="RXW17064.1"/>
    <property type="molecule type" value="Genomic_DNA"/>
</dbReference>
<gene>
    <name evidence="1" type="ORF">EST38_g8791</name>
</gene>
<dbReference type="Proteomes" id="UP000290288">
    <property type="component" value="Unassembled WGS sequence"/>
</dbReference>
<evidence type="ECO:0000313" key="2">
    <source>
        <dbReference type="Proteomes" id="UP000290288"/>
    </source>
</evidence>
<protein>
    <submittedName>
        <fullName evidence="1">Uncharacterized protein</fullName>
    </submittedName>
</protein>
<reference evidence="1 2" key="1">
    <citation type="submission" date="2019-01" db="EMBL/GenBank/DDBJ databases">
        <title>Draft genome sequence of Psathyrella aberdarensis IHI B618.</title>
        <authorList>
            <person name="Buettner E."/>
            <person name="Kellner H."/>
        </authorList>
    </citation>
    <scope>NUCLEOTIDE SEQUENCE [LARGE SCALE GENOMIC DNA]</scope>
    <source>
        <strain evidence="1 2">IHI B618</strain>
    </source>
</reference>
<evidence type="ECO:0000313" key="1">
    <source>
        <dbReference type="EMBL" id="RXW17064.1"/>
    </source>
</evidence>